<dbReference type="Proteomes" id="UP000234681">
    <property type="component" value="Chromosome 8"/>
</dbReference>
<evidence type="ECO:0000256" key="1">
    <source>
        <dbReference type="SAM" id="MobiDB-lite"/>
    </source>
</evidence>
<accession>A6I3N3</accession>
<gene>
    <name evidence="2" type="ORF">rCG_25820</name>
</gene>
<organism evidence="2 3">
    <name type="scientific">Rattus norvegicus</name>
    <name type="common">Rat</name>
    <dbReference type="NCBI Taxonomy" id="10116"/>
    <lineage>
        <taxon>Eukaryota</taxon>
        <taxon>Metazoa</taxon>
        <taxon>Chordata</taxon>
        <taxon>Craniata</taxon>
        <taxon>Vertebrata</taxon>
        <taxon>Euteleostomi</taxon>
        <taxon>Mammalia</taxon>
        <taxon>Eutheria</taxon>
        <taxon>Euarchontoglires</taxon>
        <taxon>Glires</taxon>
        <taxon>Rodentia</taxon>
        <taxon>Myomorpha</taxon>
        <taxon>Muroidea</taxon>
        <taxon>Muridae</taxon>
        <taxon>Murinae</taxon>
        <taxon>Rattus</taxon>
    </lineage>
</organism>
<protein>
    <submittedName>
        <fullName evidence="2">RCG25820</fullName>
    </submittedName>
</protein>
<feature type="compositionally biased region" description="Polar residues" evidence="1">
    <location>
        <begin position="1"/>
        <end position="11"/>
    </location>
</feature>
<evidence type="ECO:0000313" key="2">
    <source>
        <dbReference type="EMBL" id="EDL76995.1"/>
    </source>
</evidence>
<feature type="compositionally biased region" description="Polar residues" evidence="1">
    <location>
        <begin position="18"/>
        <end position="27"/>
    </location>
</feature>
<name>A6I3N3_RAT</name>
<dbReference type="EMBL" id="CH473954">
    <property type="protein sequence ID" value="EDL76995.1"/>
    <property type="molecule type" value="Genomic_DNA"/>
</dbReference>
<dbReference type="AlphaFoldDB" id="A6I3N3"/>
<feature type="region of interest" description="Disordered" evidence="1">
    <location>
        <begin position="1"/>
        <end position="45"/>
    </location>
</feature>
<evidence type="ECO:0000313" key="3">
    <source>
        <dbReference type="Proteomes" id="UP000234681"/>
    </source>
</evidence>
<reference evidence="2 3" key="1">
    <citation type="submission" date="2005-09" db="EMBL/GenBank/DDBJ databases">
        <authorList>
            <person name="Mural R.J."/>
            <person name="Li P.W."/>
            <person name="Adams M.D."/>
            <person name="Amanatides P.G."/>
            <person name="Baden-Tillson H."/>
            <person name="Barnstead M."/>
            <person name="Chin S.H."/>
            <person name="Dew I."/>
            <person name="Evans C.A."/>
            <person name="Ferriera S."/>
            <person name="Flanigan M."/>
            <person name="Fosler C."/>
            <person name="Glodek A."/>
            <person name="Gu Z."/>
            <person name="Holt R.A."/>
            <person name="Jennings D."/>
            <person name="Kraft C.L."/>
            <person name="Lu F."/>
            <person name="Nguyen T."/>
            <person name="Nusskern D.R."/>
            <person name="Pfannkoch C.M."/>
            <person name="Sitter C."/>
            <person name="Sutton G.G."/>
            <person name="Venter J.C."/>
            <person name="Wang Z."/>
            <person name="Woodage T."/>
            <person name="Zheng X.H."/>
            <person name="Zhong F."/>
        </authorList>
    </citation>
    <scope>NUCLEOTIDE SEQUENCE [LARGE SCALE GENOMIC DNA]</scope>
    <source>
        <strain>BN</strain>
        <strain evidence="3">Sprague-Dawley</strain>
    </source>
</reference>
<proteinExistence type="predicted"/>
<sequence length="45" mass="5190">MTKQTNKQTNKQRVDQGRASQKISSQKRMSEDSLYPSDYNNLVGK</sequence>